<name>A0ABD6ENF3_9BILA</name>
<comment type="caution">
    <text evidence="2">The sequence shown here is derived from an EMBL/GenBank/DDBJ whole genome shotgun (WGS) entry which is preliminary data.</text>
</comment>
<keyword evidence="3" id="KW-1185">Reference proteome</keyword>
<dbReference type="Proteomes" id="UP001608902">
    <property type="component" value="Unassembled WGS sequence"/>
</dbReference>
<evidence type="ECO:0000313" key="2">
    <source>
        <dbReference type="EMBL" id="MFH4978956.1"/>
    </source>
</evidence>
<evidence type="ECO:0000313" key="3">
    <source>
        <dbReference type="Proteomes" id="UP001608902"/>
    </source>
</evidence>
<reference evidence="2 3" key="1">
    <citation type="submission" date="2024-08" db="EMBL/GenBank/DDBJ databases">
        <title>Gnathostoma spinigerum genome.</title>
        <authorList>
            <person name="Gonzalez-Bertolin B."/>
            <person name="Monzon S."/>
            <person name="Zaballos A."/>
            <person name="Jimenez P."/>
            <person name="Dekumyoy P."/>
            <person name="Varona S."/>
            <person name="Cuesta I."/>
            <person name="Sumanam S."/>
            <person name="Adisakwattana P."/>
            <person name="Gasser R.B."/>
            <person name="Hernandez-Gonzalez A."/>
            <person name="Young N.D."/>
            <person name="Perteguer M.J."/>
        </authorList>
    </citation>
    <scope>NUCLEOTIDE SEQUENCE [LARGE SCALE GENOMIC DNA]</scope>
    <source>
        <strain evidence="2">AL3</strain>
        <tissue evidence="2">Liver</tissue>
    </source>
</reference>
<sequence>MIVESSWLMMLGALNPKDWSAVFIARHTTDTALYLKMINDQRTYIGNNGAQYKNSNKHVGEERISVQMLKHSTSSEGDGSEGNLAGAGPVGNGRRRDLGALRSH</sequence>
<proteinExistence type="predicted"/>
<accession>A0ABD6ENF3</accession>
<dbReference type="EMBL" id="JBGFUD010003698">
    <property type="protein sequence ID" value="MFH4978956.1"/>
    <property type="molecule type" value="Genomic_DNA"/>
</dbReference>
<feature type="region of interest" description="Disordered" evidence="1">
    <location>
        <begin position="70"/>
        <end position="104"/>
    </location>
</feature>
<dbReference type="AlphaFoldDB" id="A0ABD6ENF3"/>
<protein>
    <submittedName>
        <fullName evidence="2">Uncharacterized protein</fullName>
    </submittedName>
</protein>
<evidence type="ECO:0000256" key="1">
    <source>
        <dbReference type="SAM" id="MobiDB-lite"/>
    </source>
</evidence>
<gene>
    <name evidence="2" type="ORF">AB6A40_005665</name>
</gene>
<organism evidence="2 3">
    <name type="scientific">Gnathostoma spinigerum</name>
    <dbReference type="NCBI Taxonomy" id="75299"/>
    <lineage>
        <taxon>Eukaryota</taxon>
        <taxon>Metazoa</taxon>
        <taxon>Ecdysozoa</taxon>
        <taxon>Nematoda</taxon>
        <taxon>Chromadorea</taxon>
        <taxon>Rhabditida</taxon>
        <taxon>Spirurina</taxon>
        <taxon>Gnathostomatomorpha</taxon>
        <taxon>Gnathostomatoidea</taxon>
        <taxon>Gnathostomatidae</taxon>
        <taxon>Gnathostoma</taxon>
    </lineage>
</organism>
<feature type="compositionally biased region" description="Basic and acidic residues" evidence="1">
    <location>
        <begin position="94"/>
        <end position="104"/>
    </location>
</feature>